<organism evidence="2 3">
    <name type="scientific">Psychrobacter raelei</name>
    <dbReference type="NCBI Taxonomy" id="2565531"/>
    <lineage>
        <taxon>Bacteria</taxon>
        <taxon>Pseudomonadati</taxon>
        <taxon>Pseudomonadota</taxon>
        <taxon>Gammaproteobacteria</taxon>
        <taxon>Moraxellales</taxon>
        <taxon>Moraxellaceae</taxon>
        <taxon>Psychrobacter</taxon>
    </lineage>
</organism>
<sequence length="272" mass="30232">MNKIIFLALTSLILNGCSQAVTTQPPIPKVVELPKVNSKPVTMKAIDWSKIDKPNNLIVDNFPKEVIQRYQIDDVMMQAVMSDSKVSKEQAMRILAMQGGVQDEGVLQGLFDQLGDDLVGASWGFATSDQKGIRKADKPVSDEEAVRDYRLFIMTKPNVKAEIHHYVFTSSDAKDFSLPIQILPTNNRSADESAAIYSDQKVSEEITSLIRNKYRGELQAIGYTPVDQTTSVMIFFPEGKPSQATLDKLEAELESLTSLDISIEILAGRMIF</sequence>
<gene>
    <name evidence="2" type="ORF">MN210_19560</name>
</gene>
<accession>A0AAU6PX40</accession>
<dbReference type="Proteomes" id="UP000829560">
    <property type="component" value="Plasmid pPSYFG1"/>
</dbReference>
<feature type="chain" id="PRO_5043447719" description="Lipoprotein" evidence="1">
    <location>
        <begin position="21"/>
        <end position="272"/>
    </location>
</feature>
<feature type="signal peptide" evidence="1">
    <location>
        <begin position="1"/>
        <end position="20"/>
    </location>
</feature>
<proteinExistence type="predicted"/>
<keyword evidence="1" id="KW-0732">Signal</keyword>
<keyword evidence="3" id="KW-1185">Reference proteome</keyword>
<dbReference type="AlphaFoldDB" id="A0AAU6PX40"/>
<dbReference type="RefSeq" id="WP_338412861.1">
    <property type="nucleotide sequence ID" value="NZ_CP100399.2"/>
</dbReference>
<name>A0AAU6PX40_9GAMM</name>
<keyword evidence="2" id="KW-0614">Plasmid</keyword>
<geneLocation type="plasmid" evidence="2 3">
    <name>pPSYFG1</name>
</geneLocation>
<evidence type="ECO:0008006" key="4">
    <source>
        <dbReference type="Google" id="ProtNLM"/>
    </source>
</evidence>
<evidence type="ECO:0000313" key="2">
    <source>
        <dbReference type="EMBL" id="WXX24899.1"/>
    </source>
</evidence>
<dbReference type="EMBL" id="CP100399">
    <property type="protein sequence ID" value="WXX24899.1"/>
    <property type="molecule type" value="Genomic_DNA"/>
</dbReference>
<evidence type="ECO:0000313" key="3">
    <source>
        <dbReference type="Proteomes" id="UP000829560"/>
    </source>
</evidence>
<dbReference type="KEGG" id="prae:MN210_19560"/>
<evidence type="ECO:0000256" key="1">
    <source>
        <dbReference type="SAM" id="SignalP"/>
    </source>
</evidence>
<protein>
    <recommendedName>
        <fullName evidence="4">Lipoprotein</fullName>
    </recommendedName>
</protein>
<reference evidence="2" key="1">
    <citation type="submission" date="2024-03" db="EMBL/GenBank/DDBJ databases">
        <title>Psychrobacter raelis sp. nov. isolated from a dog with peritonitis.</title>
        <authorList>
            <person name="Schiavone A."/>
            <person name="Manzulli V."/>
            <person name="Camarda A."/>
            <person name="Cafiero M.A."/>
            <person name="Vasco I."/>
            <person name="Marino L."/>
            <person name="Pennuzzi G."/>
            <person name="Serrecchia L."/>
            <person name="Galante D."/>
            <person name="Pugliese N."/>
        </authorList>
    </citation>
    <scope>NUCLEOTIDE SEQUENCE</scope>
    <source>
        <strain evidence="2">PraFG1</strain>
    </source>
</reference>